<reference evidence="2" key="1">
    <citation type="submission" date="2021-02" db="EMBL/GenBank/DDBJ databases">
        <authorList>
            <person name="Dougan E. K."/>
            <person name="Rhodes N."/>
            <person name="Thang M."/>
            <person name="Chan C."/>
        </authorList>
    </citation>
    <scope>NUCLEOTIDE SEQUENCE</scope>
</reference>
<gene>
    <name evidence="2" type="ORF">PGLA2088_LOCUS51346</name>
</gene>
<name>A0A813M0B5_POLGL</name>
<evidence type="ECO:0000313" key="2">
    <source>
        <dbReference type="EMBL" id="CAE8743330.1"/>
    </source>
</evidence>
<dbReference type="Proteomes" id="UP000626109">
    <property type="component" value="Unassembled WGS sequence"/>
</dbReference>
<protein>
    <submittedName>
        <fullName evidence="2">Uncharacterized protein</fullName>
    </submittedName>
</protein>
<feature type="non-terminal residue" evidence="2">
    <location>
        <position position="1"/>
    </location>
</feature>
<organism evidence="2 3">
    <name type="scientific">Polarella glacialis</name>
    <name type="common">Dinoflagellate</name>
    <dbReference type="NCBI Taxonomy" id="89957"/>
    <lineage>
        <taxon>Eukaryota</taxon>
        <taxon>Sar</taxon>
        <taxon>Alveolata</taxon>
        <taxon>Dinophyceae</taxon>
        <taxon>Suessiales</taxon>
        <taxon>Suessiaceae</taxon>
        <taxon>Polarella</taxon>
    </lineage>
</organism>
<feature type="region of interest" description="Disordered" evidence="1">
    <location>
        <begin position="47"/>
        <end position="70"/>
    </location>
</feature>
<evidence type="ECO:0000313" key="3">
    <source>
        <dbReference type="Proteomes" id="UP000626109"/>
    </source>
</evidence>
<sequence length="99" mass="10729">LAASAGKKSADMVKAADPSTWSLWLTEPLNKMETKVRVLGAPGAPLAEEEEVLESGPWSSCSESEDAEPRGNVDGITELVWCRASFERRLRQQVQATGL</sequence>
<dbReference type="EMBL" id="CAJNNW010037629">
    <property type="protein sequence ID" value="CAE8743330.1"/>
    <property type="molecule type" value="Genomic_DNA"/>
</dbReference>
<comment type="caution">
    <text evidence="2">The sequence shown here is derived from an EMBL/GenBank/DDBJ whole genome shotgun (WGS) entry which is preliminary data.</text>
</comment>
<proteinExistence type="predicted"/>
<dbReference type="AlphaFoldDB" id="A0A813M0B5"/>
<accession>A0A813M0B5</accession>
<evidence type="ECO:0000256" key="1">
    <source>
        <dbReference type="SAM" id="MobiDB-lite"/>
    </source>
</evidence>